<comment type="caution">
    <text evidence="2">The sequence shown here is derived from an EMBL/GenBank/DDBJ whole genome shotgun (WGS) entry which is preliminary data.</text>
</comment>
<reference evidence="2 3" key="1">
    <citation type="submission" date="2018-06" db="EMBL/GenBank/DDBJ databases">
        <authorList>
            <consortium name="Pathogen Informatics"/>
            <person name="Doyle S."/>
        </authorList>
    </citation>
    <scope>NUCLEOTIDE SEQUENCE [LARGE SCALE GENOMIC DNA]</scope>
    <source>
        <strain evidence="2 3">NCTC8540</strain>
    </source>
</reference>
<dbReference type="EMBL" id="UGHJ01000001">
    <property type="protein sequence ID" value="STO69213.1"/>
    <property type="molecule type" value="Genomic_DNA"/>
</dbReference>
<feature type="signal peptide" evidence="1">
    <location>
        <begin position="1"/>
        <end position="20"/>
    </location>
</feature>
<dbReference type="Pfam" id="PF03923">
    <property type="entry name" value="Lipoprotein_16"/>
    <property type="match status" value="1"/>
</dbReference>
<feature type="chain" id="PRO_5044329888" evidence="1">
    <location>
        <begin position="21"/>
        <end position="198"/>
    </location>
</feature>
<dbReference type="Proteomes" id="UP000254496">
    <property type="component" value="Unassembled WGS sequence"/>
</dbReference>
<dbReference type="InterPro" id="IPR005619">
    <property type="entry name" value="Uncharacterised_YajG"/>
</dbReference>
<organism evidence="2 3">
    <name type="scientific">Canicola haemoglobinophilus</name>
    <dbReference type="NCBI Taxonomy" id="733"/>
    <lineage>
        <taxon>Bacteria</taxon>
        <taxon>Pseudomonadati</taxon>
        <taxon>Pseudomonadota</taxon>
        <taxon>Gammaproteobacteria</taxon>
        <taxon>Pasteurellales</taxon>
        <taxon>Pasteurellaceae</taxon>
        <taxon>Canicola</taxon>
    </lineage>
</organism>
<keyword evidence="1" id="KW-0732">Signal</keyword>
<dbReference type="AlphaFoldDB" id="A0AB38HAC8"/>
<evidence type="ECO:0000313" key="3">
    <source>
        <dbReference type="Proteomes" id="UP000254496"/>
    </source>
</evidence>
<name>A0AB38HAC8_9PAST</name>
<sequence>MTSYKKISFALLATSTLFLAACSSQSNTLRFTPLSPNSTFNAANQTSIVNVATRNTRNTQEISSYVRNGEMFKLYSSPDVAQLFDQIVKQDLNAKGFRIATTLAQANTNLTINVTDFYAQVDQGNLRYKITSRINLNVQVQGQKGQFSKNISASNVQEGAFGANNDEIQKVLKRTLDDMTKSIYQDQDISRAIHYYSN</sequence>
<keyword evidence="2" id="KW-0449">Lipoprotein</keyword>
<accession>A0AB38HAC8</accession>
<evidence type="ECO:0000313" key="2">
    <source>
        <dbReference type="EMBL" id="STO69213.1"/>
    </source>
</evidence>
<dbReference type="RefSeq" id="WP_115073286.1">
    <property type="nucleotide sequence ID" value="NZ_UGHE01000002.1"/>
</dbReference>
<dbReference type="PROSITE" id="PS51257">
    <property type="entry name" value="PROKAR_LIPOPROTEIN"/>
    <property type="match status" value="1"/>
</dbReference>
<protein>
    <submittedName>
        <fullName evidence="2">Lipoprotein</fullName>
    </submittedName>
</protein>
<proteinExistence type="predicted"/>
<gene>
    <name evidence="2" type="ORF">NCTC8540_01738</name>
</gene>
<evidence type="ECO:0000256" key="1">
    <source>
        <dbReference type="SAM" id="SignalP"/>
    </source>
</evidence>